<feature type="compositionally biased region" description="Polar residues" evidence="5">
    <location>
        <begin position="938"/>
        <end position="955"/>
    </location>
</feature>
<feature type="transmembrane region" description="Helical" evidence="6">
    <location>
        <begin position="1060"/>
        <end position="1086"/>
    </location>
</feature>
<accession>A0A9W2ZUM2</accession>
<feature type="compositionally biased region" description="Basic and acidic residues" evidence="5">
    <location>
        <begin position="587"/>
        <end position="607"/>
    </location>
</feature>
<evidence type="ECO:0000256" key="1">
    <source>
        <dbReference type="ARBA" id="ARBA00004141"/>
    </source>
</evidence>
<feature type="region of interest" description="Disordered" evidence="5">
    <location>
        <begin position="546"/>
        <end position="671"/>
    </location>
</feature>
<feature type="compositionally biased region" description="Basic and acidic residues" evidence="5">
    <location>
        <begin position="50"/>
        <end position="69"/>
    </location>
</feature>
<sequence length="1171" mass="128846">MSVTSLKSVRNMTPIESADDLSFVHEVAKSTTGSQNVQVSRPLGGNDVRTQLHDGPELGKQLHDGPELGKQLHDFTDSVPRSVVQVKSTKADDSDDLYDFDYVNLNENDNISSRPANEPNGIDGLEDNRENVDSRLGGTLQDDVLLLHTSTDDLNDDEMDDVIDDVNNDALTKNDSDKFVHHRSDVKNHVHFQLDSTSVVHVESHSKNHVHFELDSRELDSVLNEDTESLQSYRQADQSAIESGANKVLNRQFSTESGDSETDVDSSSGTLSERDEQNVGSPKQKHKTKYISDSDQQSNVHVTERQNFEDNSSDVSQDTQVPHQSLVPTEKGAMNFEDSVESSYFAMFKSSETDKDNSKVKAGAGEEIITPQTPNRVSALTIETAHTVDGGSVGPDSIDEGKDIDDGVSKNTAEDHQERITLSDVHEIKTDAETKNSSNADEQITQSTDPQSNQVNEKPEDVKSNIPNHERTPRYEDAENPDDVSLVLDNDFKHTAERSSARTQKSYASAKSSSSHKSLAPHRPIEEMKAADRLKYAPYAESLARGYSKQVNASKQQNNAKHKRHVQPKPETEPQTGKESAQGHPKAKTEEASPQKKEQNPRSRFEKTSSAQKQNHAPKGKKQLVKQRQTKSSVAIVNSNKKKDENMNEITENNEELQNKDQAEDHMVQNKETILVSEEAKSKAELIAPVKPDEISSAIVSKVPDKPEDVLENVAPSDNVGDCKQEEGIKEESQAEHTTSLLSSPKNQAEIKVERNQEEITPLLNDNNQETINKETNLPVKNNQETTNKEKNLPVKNNQEIINKETNLPVKNNPENSNKKKTSSKNPKEIEATTTDKEEQKDSGIKSWFGSKKKKKPQKDNASDKIKNGVTPRSTVSVNGIIITTTSEDSPKTDQSKQENKTTSVPAALTIVDETKSDPYGKAGRVVLANIKQKLKDSSLSGSVNSTSALPVNQRSRSPSPETSFSSNGSKLGKIAHKTQSMSSLQVPGALTTPRDSSQEDDNISISSRRDSTSRRSVDYRIQNATAVMVPEAADEKPKSVLTNDETFIKNAIPYLPLSLAIACLLLNIVIPGSGTALSGLSILCCGQARVSNKNDQILTTLCANCLVGLAQLFTVTFLLVGWFWSIGWGIQMVSLSVQHREEMKKQRAKELQALALSAFGSPKRGAPFGP</sequence>
<dbReference type="PANTHER" id="PTHR21676">
    <property type="entry name" value="PROTEIN STUM"/>
    <property type="match status" value="1"/>
</dbReference>
<dbReference type="InterPro" id="IPR026673">
    <property type="entry name" value="SPEC3/Stum"/>
</dbReference>
<gene>
    <name evidence="8" type="primary">LOC106050674</name>
</gene>
<feature type="compositionally biased region" description="Polar residues" evidence="5">
    <location>
        <begin position="549"/>
        <end position="559"/>
    </location>
</feature>
<feature type="region of interest" description="Disordered" evidence="5">
    <location>
        <begin position="936"/>
        <end position="1017"/>
    </location>
</feature>
<name>A0A9W2ZUM2_BIOGL</name>
<feature type="compositionally biased region" description="Basic and acidic residues" evidence="5">
    <location>
        <begin position="721"/>
        <end position="735"/>
    </location>
</feature>
<dbReference type="GO" id="GO:0050954">
    <property type="term" value="P:sensory perception of mechanical stimulus"/>
    <property type="evidence" value="ECO:0007669"/>
    <property type="project" value="TreeGrafter"/>
</dbReference>
<keyword evidence="7" id="KW-1185">Reference proteome</keyword>
<dbReference type="GO" id="GO:0016020">
    <property type="term" value="C:membrane"/>
    <property type="evidence" value="ECO:0007669"/>
    <property type="project" value="UniProtKB-SubCell"/>
</dbReference>
<dbReference type="RefSeq" id="XP_055878649.1">
    <property type="nucleotide sequence ID" value="XM_056022674.1"/>
</dbReference>
<feature type="compositionally biased region" description="Polar residues" evidence="5">
    <location>
        <begin position="291"/>
        <end position="301"/>
    </location>
</feature>
<feature type="compositionally biased region" description="Basic and acidic residues" evidence="5">
    <location>
        <begin position="457"/>
        <end position="477"/>
    </location>
</feature>
<evidence type="ECO:0000256" key="4">
    <source>
        <dbReference type="ARBA" id="ARBA00023136"/>
    </source>
</evidence>
<feature type="compositionally biased region" description="Polar residues" evidence="5">
    <location>
        <begin position="309"/>
        <end position="327"/>
    </location>
</feature>
<feature type="region of interest" description="Disordered" evidence="5">
    <location>
        <begin position="29"/>
        <end position="69"/>
    </location>
</feature>
<evidence type="ECO:0000313" key="8">
    <source>
        <dbReference type="RefSeq" id="XP_055878649.1"/>
    </source>
</evidence>
<keyword evidence="2 6" id="KW-0812">Transmembrane</keyword>
<evidence type="ECO:0000256" key="2">
    <source>
        <dbReference type="ARBA" id="ARBA00022692"/>
    </source>
</evidence>
<feature type="compositionally biased region" description="Polar residues" evidence="5">
    <location>
        <begin position="630"/>
        <end position="639"/>
    </location>
</feature>
<feature type="compositionally biased region" description="Polar residues" evidence="5">
    <location>
        <begin position="435"/>
        <end position="456"/>
    </location>
</feature>
<feature type="compositionally biased region" description="Basic and acidic residues" evidence="5">
    <location>
        <begin position="1008"/>
        <end position="1017"/>
    </location>
</feature>
<feature type="compositionally biased region" description="Low complexity" evidence="5">
    <location>
        <begin position="505"/>
        <end position="518"/>
    </location>
</feature>
<organism evidence="7 8">
    <name type="scientific">Biomphalaria glabrata</name>
    <name type="common">Bloodfluke planorb</name>
    <name type="synonym">Freshwater snail</name>
    <dbReference type="NCBI Taxonomy" id="6526"/>
    <lineage>
        <taxon>Eukaryota</taxon>
        <taxon>Metazoa</taxon>
        <taxon>Spiralia</taxon>
        <taxon>Lophotrochozoa</taxon>
        <taxon>Mollusca</taxon>
        <taxon>Gastropoda</taxon>
        <taxon>Heterobranchia</taxon>
        <taxon>Euthyneura</taxon>
        <taxon>Panpulmonata</taxon>
        <taxon>Hygrophila</taxon>
        <taxon>Lymnaeoidea</taxon>
        <taxon>Planorbidae</taxon>
        <taxon>Biomphalaria</taxon>
    </lineage>
</organism>
<feature type="compositionally biased region" description="Basic and acidic residues" evidence="5">
    <location>
        <begin position="749"/>
        <end position="758"/>
    </location>
</feature>
<feature type="compositionally biased region" description="Basic residues" evidence="5">
    <location>
        <begin position="616"/>
        <end position="629"/>
    </location>
</feature>
<proteinExistence type="predicted"/>
<feature type="compositionally biased region" description="Basic and acidic residues" evidence="5">
    <location>
        <begin position="889"/>
        <end position="900"/>
    </location>
</feature>
<comment type="subcellular location">
    <subcellularLocation>
        <location evidence="1">Membrane</location>
        <topology evidence="1">Multi-pass membrane protein</topology>
    </subcellularLocation>
</comment>
<feature type="region of interest" description="Disordered" evidence="5">
    <location>
        <begin position="707"/>
        <end position="906"/>
    </location>
</feature>
<dbReference type="GO" id="GO:0071683">
    <property type="term" value="C:sensory dendrite"/>
    <property type="evidence" value="ECO:0007669"/>
    <property type="project" value="TreeGrafter"/>
</dbReference>
<dbReference type="PANTHER" id="PTHR21676:SF7">
    <property type="entry name" value="PROTEIN SPEC3"/>
    <property type="match status" value="1"/>
</dbReference>
<feature type="region of interest" description="Disordered" evidence="5">
    <location>
        <begin position="352"/>
        <end position="529"/>
    </location>
</feature>
<reference evidence="8" key="1">
    <citation type="submission" date="2025-08" db="UniProtKB">
        <authorList>
            <consortium name="RefSeq"/>
        </authorList>
    </citation>
    <scope>IDENTIFICATION</scope>
</reference>
<feature type="compositionally biased region" description="Low complexity" evidence="5">
    <location>
        <begin position="956"/>
        <end position="970"/>
    </location>
</feature>
<dbReference type="AlphaFoldDB" id="A0A9W2ZUM2"/>
<dbReference type="GeneID" id="106050674"/>
<feature type="compositionally biased region" description="Polar residues" evidence="5">
    <location>
        <begin position="736"/>
        <end position="747"/>
    </location>
</feature>
<evidence type="ECO:0000313" key="7">
    <source>
        <dbReference type="Proteomes" id="UP001165740"/>
    </source>
</evidence>
<feature type="compositionally biased region" description="Polar residues" evidence="5">
    <location>
        <begin position="764"/>
        <end position="780"/>
    </location>
</feature>
<feature type="compositionally biased region" description="Basic and acidic residues" evidence="5">
    <location>
        <begin position="399"/>
        <end position="434"/>
    </location>
</feature>
<feature type="compositionally biased region" description="Polar residues" evidence="5">
    <location>
        <begin position="29"/>
        <end position="39"/>
    </location>
</feature>
<keyword evidence="4 6" id="KW-0472">Membrane</keyword>
<evidence type="ECO:0000256" key="5">
    <source>
        <dbReference type="SAM" id="MobiDB-lite"/>
    </source>
</evidence>
<dbReference type="OMA" id="PVKNNQE"/>
<feature type="compositionally biased region" description="Basic and acidic residues" evidence="5">
    <location>
        <begin position="826"/>
        <end position="844"/>
    </location>
</feature>
<feature type="compositionally biased region" description="Basic and acidic residues" evidence="5">
    <location>
        <begin position="657"/>
        <end position="669"/>
    </location>
</feature>
<dbReference type="OrthoDB" id="361532at2759"/>
<protein>
    <submittedName>
        <fullName evidence="8">E3 ubiquitin-protein ligase RBBP6-like</fullName>
    </submittedName>
</protein>
<evidence type="ECO:0000256" key="6">
    <source>
        <dbReference type="SAM" id="Phobius"/>
    </source>
</evidence>
<feature type="compositionally biased region" description="Basic and acidic residues" evidence="5">
    <location>
        <begin position="858"/>
        <end position="867"/>
    </location>
</feature>
<dbReference type="Pfam" id="PF15795">
    <property type="entry name" value="Spec3"/>
    <property type="match status" value="1"/>
</dbReference>
<dbReference type="GO" id="GO:0042330">
    <property type="term" value="P:taxis"/>
    <property type="evidence" value="ECO:0007669"/>
    <property type="project" value="TreeGrafter"/>
</dbReference>
<feature type="compositionally biased region" description="Polar residues" evidence="5">
    <location>
        <begin position="871"/>
        <end position="888"/>
    </location>
</feature>
<feature type="compositionally biased region" description="Polar residues" evidence="5">
    <location>
        <begin position="795"/>
        <end position="810"/>
    </location>
</feature>
<feature type="region of interest" description="Disordered" evidence="5">
    <location>
        <begin position="252"/>
        <end position="327"/>
    </location>
</feature>
<dbReference type="GO" id="GO:0019230">
    <property type="term" value="P:proprioception"/>
    <property type="evidence" value="ECO:0007669"/>
    <property type="project" value="TreeGrafter"/>
</dbReference>
<keyword evidence="3 6" id="KW-1133">Transmembrane helix</keyword>
<dbReference type="Proteomes" id="UP001165740">
    <property type="component" value="Chromosome 3"/>
</dbReference>
<feature type="compositionally biased region" description="Basic and acidic residues" evidence="5">
    <location>
        <begin position="490"/>
        <end position="500"/>
    </location>
</feature>
<feature type="region of interest" description="Disordered" evidence="5">
    <location>
        <begin position="107"/>
        <end position="135"/>
    </location>
</feature>
<evidence type="ECO:0000256" key="3">
    <source>
        <dbReference type="ARBA" id="ARBA00022989"/>
    </source>
</evidence>